<dbReference type="GO" id="GO:0005524">
    <property type="term" value="F:ATP binding"/>
    <property type="evidence" value="ECO:0007669"/>
    <property type="project" value="UniProtKB-KW"/>
</dbReference>
<feature type="transmembrane region" description="Helical" evidence="9">
    <location>
        <begin position="148"/>
        <end position="165"/>
    </location>
</feature>
<keyword evidence="6 12" id="KW-0067">ATP-binding</keyword>
<dbReference type="PROSITE" id="PS50893">
    <property type="entry name" value="ABC_TRANSPORTER_2"/>
    <property type="match status" value="1"/>
</dbReference>
<dbReference type="Pfam" id="PF00005">
    <property type="entry name" value="ABC_tran"/>
    <property type="match status" value="1"/>
</dbReference>
<dbReference type="Gene3D" id="1.20.1560.10">
    <property type="entry name" value="ABC transporter type 1, transmembrane domain"/>
    <property type="match status" value="1"/>
</dbReference>
<evidence type="ECO:0000256" key="9">
    <source>
        <dbReference type="SAM" id="Phobius"/>
    </source>
</evidence>
<proteinExistence type="predicted"/>
<evidence type="ECO:0000313" key="13">
    <source>
        <dbReference type="Proteomes" id="UP000186400"/>
    </source>
</evidence>
<gene>
    <name evidence="12" type="ORF">SAMN05920897_11090</name>
</gene>
<evidence type="ECO:0000256" key="8">
    <source>
        <dbReference type="ARBA" id="ARBA00023136"/>
    </source>
</evidence>
<keyword evidence="7 9" id="KW-1133">Transmembrane helix</keyword>
<name>A0A1N6TKQ7_9SPIO</name>
<keyword evidence="2" id="KW-0813">Transport</keyword>
<keyword evidence="13" id="KW-1185">Reference proteome</keyword>
<evidence type="ECO:0000256" key="2">
    <source>
        <dbReference type="ARBA" id="ARBA00022448"/>
    </source>
</evidence>
<dbReference type="SUPFAM" id="SSF90123">
    <property type="entry name" value="ABC transporter transmembrane region"/>
    <property type="match status" value="1"/>
</dbReference>
<feature type="transmembrane region" description="Helical" evidence="9">
    <location>
        <begin position="66"/>
        <end position="88"/>
    </location>
</feature>
<dbReference type="InterPro" id="IPR017871">
    <property type="entry name" value="ABC_transporter-like_CS"/>
</dbReference>
<evidence type="ECO:0000259" key="10">
    <source>
        <dbReference type="PROSITE" id="PS50893"/>
    </source>
</evidence>
<dbReference type="PROSITE" id="PS00211">
    <property type="entry name" value="ABC_TRANSPORTER_1"/>
    <property type="match status" value="1"/>
</dbReference>
<dbReference type="FunFam" id="3.40.50.300:FF:000221">
    <property type="entry name" value="Multidrug ABC transporter ATP-binding protein"/>
    <property type="match status" value="1"/>
</dbReference>
<dbReference type="GO" id="GO:0016887">
    <property type="term" value="F:ATP hydrolysis activity"/>
    <property type="evidence" value="ECO:0007669"/>
    <property type="project" value="InterPro"/>
</dbReference>
<organism evidence="12 13">
    <name type="scientific">Alkalispirochaeta americana</name>
    <dbReference type="NCBI Taxonomy" id="159291"/>
    <lineage>
        <taxon>Bacteria</taxon>
        <taxon>Pseudomonadati</taxon>
        <taxon>Spirochaetota</taxon>
        <taxon>Spirochaetia</taxon>
        <taxon>Spirochaetales</taxon>
        <taxon>Spirochaetaceae</taxon>
        <taxon>Alkalispirochaeta</taxon>
    </lineage>
</organism>
<dbReference type="PANTHER" id="PTHR43394:SF1">
    <property type="entry name" value="ATP-BINDING CASSETTE SUB-FAMILY B MEMBER 10, MITOCHONDRIAL"/>
    <property type="match status" value="1"/>
</dbReference>
<evidence type="ECO:0000256" key="6">
    <source>
        <dbReference type="ARBA" id="ARBA00022840"/>
    </source>
</evidence>
<reference evidence="12 13" key="1">
    <citation type="submission" date="2017-01" db="EMBL/GenBank/DDBJ databases">
        <authorList>
            <person name="Mah S.A."/>
            <person name="Swanson W.J."/>
            <person name="Moy G.W."/>
            <person name="Vacquier V.D."/>
        </authorList>
    </citation>
    <scope>NUCLEOTIDE SEQUENCE [LARGE SCALE GENOMIC DNA]</scope>
    <source>
        <strain evidence="12 13">ASpG1</strain>
    </source>
</reference>
<dbReference type="InterPro" id="IPR003593">
    <property type="entry name" value="AAA+_ATPase"/>
</dbReference>
<evidence type="ECO:0000313" key="12">
    <source>
        <dbReference type="EMBL" id="SIQ53676.1"/>
    </source>
</evidence>
<dbReference type="GO" id="GO:0005886">
    <property type="term" value="C:plasma membrane"/>
    <property type="evidence" value="ECO:0007669"/>
    <property type="project" value="UniProtKB-SubCell"/>
</dbReference>
<dbReference type="InterPro" id="IPR036640">
    <property type="entry name" value="ABC1_TM_sf"/>
</dbReference>
<keyword evidence="4 9" id="KW-0812">Transmembrane</keyword>
<feature type="domain" description="ABC transporter" evidence="10">
    <location>
        <begin position="345"/>
        <end position="579"/>
    </location>
</feature>
<dbReference type="Pfam" id="PF00664">
    <property type="entry name" value="ABC_membrane"/>
    <property type="match status" value="1"/>
</dbReference>
<feature type="transmembrane region" description="Helical" evidence="9">
    <location>
        <begin position="171"/>
        <end position="188"/>
    </location>
</feature>
<sequence length="582" mass="65159">MDHDNALRSTLKILWPFLRPYRAHLAAAFGAMILVDGFAYIVPAIIAYATDHIYPSLQEPGMLRRLTALSGGLLAIAILRGIAVHLMIRTFWFTAEAVVRDLRNSLYEKLQHLETAFYDQARTGDLMSRATWDIQLIRNFIAFGLEHRLRITLISATIFALMLLQDWRLALAVYTAIPLFIAAIIHYSRKMRSAGAAQQREMGRLNTHIQENITGIRIVKAFALEEEEIKRFDRQNKRMLQRDLEASLLQAYLNPILLITDGAGALIVLALGGFRVISGDMSLGTLLAFITYLSVMAFPLRILAFNTALVNQAASAAHRVRQILTSPDQHQRNTGQCRTPIRGAISFQGVGFHYHPDTPVLKDVSFEIDPGERVALFGLTGAGKSTLISLIPRFYPPTAGSILIDGENIENWDLPYLRSRIGTVLQETFLFSATIRDNIAFARPDASDQEIQQVARYAQIHDFIMTLPQGYHTTVGEYGTGLSGGQRQRIAIARTLLQDPQILILDDSTSSLDAVTERRIQQQLHTLMAGRTTIIIAQRVSSLALADRIIVLDKGTVQAMDSHEVLLEQNSLYRTIYEKQEV</sequence>
<evidence type="ECO:0000256" key="5">
    <source>
        <dbReference type="ARBA" id="ARBA00022741"/>
    </source>
</evidence>
<feature type="transmembrane region" description="Helical" evidence="9">
    <location>
        <begin position="256"/>
        <end position="277"/>
    </location>
</feature>
<dbReference type="GO" id="GO:0015421">
    <property type="term" value="F:ABC-type oligopeptide transporter activity"/>
    <property type="evidence" value="ECO:0007669"/>
    <property type="project" value="TreeGrafter"/>
</dbReference>
<dbReference type="CDD" id="cd18542">
    <property type="entry name" value="ABC_6TM_YknU_like"/>
    <property type="match status" value="1"/>
</dbReference>
<dbReference type="SMART" id="SM00382">
    <property type="entry name" value="AAA"/>
    <property type="match status" value="1"/>
</dbReference>
<accession>A0A1N6TKQ7</accession>
<dbReference type="SUPFAM" id="SSF52540">
    <property type="entry name" value="P-loop containing nucleoside triphosphate hydrolases"/>
    <property type="match status" value="1"/>
</dbReference>
<evidence type="ECO:0000256" key="4">
    <source>
        <dbReference type="ARBA" id="ARBA00022692"/>
    </source>
</evidence>
<dbReference type="Gene3D" id="3.40.50.300">
    <property type="entry name" value="P-loop containing nucleotide triphosphate hydrolases"/>
    <property type="match status" value="1"/>
</dbReference>
<dbReference type="STRING" id="159291.SAMN05920897_11090"/>
<feature type="domain" description="ABC transmembrane type-1" evidence="11">
    <location>
        <begin position="26"/>
        <end position="312"/>
    </location>
</feature>
<feature type="transmembrane region" description="Helical" evidence="9">
    <location>
        <begin position="21"/>
        <end position="46"/>
    </location>
</feature>
<protein>
    <submittedName>
        <fullName evidence="12">ATP-binding cassette, subfamily B</fullName>
    </submittedName>
</protein>
<dbReference type="AlphaFoldDB" id="A0A1N6TKQ7"/>
<dbReference type="InterPro" id="IPR039421">
    <property type="entry name" value="Type_1_exporter"/>
</dbReference>
<dbReference type="PANTHER" id="PTHR43394">
    <property type="entry name" value="ATP-DEPENDENT PERMEASE MDL1, MITOCHONDRIAL"/>
    <property type="match status" value="1"/>
</dbReference>
<keyword evidence="3" id="KW-1003">Cell membrane</keyword>
<dbReference type="InterPro" id="IPR003439">
    <property type="entry name" value="ABC_transporter-like_ATP-bd"/>
</dbReference>
<dbReference type="Proteomes" id="UP000186400">
    <property type="component" value="Unassembled WGS sequence"/>
</dbReference>
<evidence type="ECO:0000256" key="1">
    <source>
        <dbReference type="ARBA" id="ARBA00004651"/>
    </source>
</evidence>
<dbReference type="InterPro" id="IPR011527">
    <property type="entry name" value="ABC1_TM_dom"/>
</dbReference>
<comment type="subcellular location">
    <subcellularLocation>
        <location evidence="1">Cell membrane</location>
        <topology evidence="1">Multi-pass membrane protein</topology>
    </subcellularLocation>
</comment>
<keyword evidence="5" id="KW-0547">Nucleotide-binding</keyword>
<evidence type="ECO:0000256" key="7">
    <source>
        <dbReference type="ARBA" id="ARBA00022989"/>
    </source>
</evidence>
<feature type="transmembrane region" description="Helical" evidence="9">
    <location>
        <begin position="283"/>
        <end position="304"/>
    </location>
</feature>
<keyword evidence="8 9" id="KW-0472">Membrane</keyword>
<dbReference type="EMBL" id="FTMS01000010">
    <property type="protein sequence ID" value="SIQ53676.1"/>
    <property type="molecule type" value="Genomic_DNA"/>
</dbReference>
<dbReference type="InterPro" id="IPR027417">
    <property type="entry name" value="P-loop_NTPase"/>
</dbReference>
<dbReference type="PROSITE" id="PS50929">
    <property type="entry name" value="ABC_TM1F"/>
    <property type="match status" value="1"/>
</dbReference>
<evidence type="ECO:0000259" key="11">
    <source>
        <dbReference type="PROSITE" id="PS50929"/>
    </source>
</evidence>
<evidence type="ECO:0000256" key="3">
    <source>
        <dbReference type="ARBA" id="ARBA00022475"/>
    </source>
</evidence>